<sequence>MCSLSLFYRRGFVSGTAFVFSFRPDRVNIIQTPLQQVFPDYGKRTFFLFNHNILLSN</sequence>
<dbReference type="EMBL" id="NILF01000026">
    <property type="protein sequence ID" value="TWL40808.1"/>
    <property type="molecule type" value="Genomic_DNA"/>
</dbReference>
<keyword evidence="4" id="KW-1185">Reference proteome</keyword>
<evidence type="ECO:0000313" key="1">
    <source>
        <dbReference type="EMBL" id="OLF87783.1"/>
    </source>
</evidence>
<accession>A0A6I7U562</accession>
<comment type="caution">
    <text evidence="1">The sequence shown here is derived from an EMBL/GenBank/DDBJ whole genome shotgun (WGS) entry which is preliminary data.</text>
</comment>
<organism evidence="1 3">
    <name type="scientific">Bacillus paralicheniformis</name>
    <dbReference type="NCBI Taxonomy" id="1648923"/>
    <lineage>
        <taxon>Bacteria</taxon>
        <taxon>Bacillati</taxon>
        <taxon>Bacillota</taxon>
        <taxon>Bacilli</taxon>
        <taxon>Bacillales</taxon>
        <taxon>Bacillaceae</taxon>
        <taxon>Bacillus</taxon>
    </lineage>
</organism>
<dbReference type="AlphaFoldDB" id="A0A6I7U562"/>
<protein>
    <submittedName>
        <fullName evidence="1">Uncharacterized protein</fullName>
    </submittedName>
</protein>
<dbReference type="Proteomes" id="UP000429980">
    <property type="component" value="Unassembled WGS sequence"/>
</dbReference>
<evidence type="ECO:0000313" key="4">
    <source>
        <dbReference type="Proteomes" id="UP000429980"/>
    </source>
</evidence>
<proteinExistence type="predicted"/>
<gene>
    <name evidence="1" type="ORF">B4121_4235</name>
    <name evidence="2" type="ORF">CHCC15381_0605</name>
</gene>
<evidence type="ECO:0000313" key="3">
    <source>
        <dbReference type="Proteomes" id="UP000185604"/>
    </source>
</evidence>
<evidence type="ECO:0000313" key="2">
    <source>
        <dbReference type="EMBL" id="TWL40808.1"/>
    </source>
</evidence>
<name>A0A6I7U562_9BACI</name>
<reference evidence="1 3" key="1">
    <citation type="journal article" date="2016" name="Front. Microbiol.">
        <title>High-Level Heat Resistance of Spores of Bacillus amyloliquefaciens and Bacillus licheniformis Results from the Presence of a spoVA Operon in a Tn1546 Transposon.</title>
        <authorList>
            <person name="Berendsen E.M."/>
            <person name="Koning R.A."/>
            <person name="Boekhorst J."/>
            <person name="de Jong A."/>
            <person name="Kuipers O.P."/>
            <person name="Wells-Bennik M.H."/>
        </authorList>
    </citation>
    <scope>NUCLEOTIDE SEQUENCE [LARGE SCALE GENOMIC DNA]</scope>
    <source>
        <strain evidence="1 3">B4121</strain>
    </source>
</reference>
<dbReference type="EMBL" id="LKPO01000026">
    <property type="protein sequence ID" value="OLF87783.1"/>
    <property type="molecule type" value="Genomic_DNA"/>
</dbReference>
<reference evidence="2 4" key="2">
    <citation type="submission" date="2019-06" db="EMBL/GenBank/DDBJ databases">
        <title>Genome sequence analysis of &gt;100 Bacillus licheniformis strains suggests intrinsic resistance to this species.</title>
        <authorList>
            <person name="Wels M."/>
            <person name="Siezen R.J."/>
            <person name="Johansen E."/>
            <person name="Stuer-Lauridsen B."/>
            <person name="Bjerre K."/>
            <person name="Nielsen B.K.K."/>
        </authorList>
    </citation>
    <scope>NUCLEOTIDE SEQUENCE [LARGE SCALE GENOMIC DNA]</scope>
    <source>
        <strain evidence="2 4">BAC-15381</strain>
    </source>
</reference>
<dbReference type="Proteomes" id="UP000185604">
    <property type="component" value="Unassembled WGS sequence"/>
</dbReference>